<evidence type="ECO:0000256" key="1">
    <source>
        <dbReference type="SAM" id="Coils"/>
    </source>
</evidence>
<gene>
    <name evidence="3" type="ORF">FLONG3_8660</name>
</gene>
<sequence length="568" mass="63574">MAVSVAASYAANLPTSPYGKMPIATMSPTQSHPPAGGNINVARTTIVGPAKTLNSNSLKEQCFRELSNHKSLTAGSLDFLLAQIAFPVSLKVRSSAFLSSEQPIVEPRDAATRFLAPVHHVADQGHWSLVYVVHESEPRHRGGRNSFRAQHYDSCDNGPRAEAVKRKLERWVRREYGGNTELRFEQVSGPQDDKRFMSGLCLIMAAREFAKYDTVGLIKPWSDDPRRYITGLLQGRQERRDPSRQARETPSSVKDSTPSRRTEAHTTPSPTPSTKKKGDNRTVPTFKQDLFTPKQPTPAPEPRVENGVLKGASPLTKALARKVTAKVGRPPSCGPTDDTRSEPRAKRRRVESEDPLTFSVKEKSSELISFASELGLPAVASLKQERDKLVAELEGKRKAFGMKNEALDLVNEQYEQHSKEHSVISQEYESLNDQIKKKEKSHSVYIAKLPLVDEDMGVTDNDILNSVTARFQQITTPLKNNLKGKLEKKRKASEMLESAGQEVKARQADLAEAVKEKIGLEFETREACKREEMVAILEDAVKKLEVWKEAWKDEENWLESFLERRGRG</sequence>
<evidence type="ECO:0000313" key="4">
    <source>
        <dbReference type="Proteomes" id="UP000266234"/>
    </source>
</evidence>
<organism evidence="3 4">
    <name type="scientific">Fusarium longipes</name>
    <dbReference type="NCBI Taxonomy" id="694270"/>
    <lineage>
        <taxon>Eukaryota</taxon>
        <taxon>Fungi</taxon>
        <taxon>Dikarya</taxon>
        <taxon>Ascomycota</taxon>
        <taxon>Pezizomycotina</taxon>
        <taxon>Sordariomycetes</taxon>
        <taxon>Hypocreomycetidae</taxon>
        <taxon>Hypocreales</taxon>
        <taxon>Nectriaceae</taxon>
        <taxon>Fusarium</taxon>
    </lineage>
</organism>
<keyword evidence="4" id="KW-1185">Reference proteome</keyword>
<feature type="coiled-coil region" evidence="1">
    <location>
        <begin position="379"/>
        <end position="434"/>
    </location>
</feature>
<feature type="region of interest" description="Disordered" evidence="2">
    <location>
        <begin position="232"/>
        <end position="357"/>
    </location>
</feature>
<evidence type="ECO:0000313" key="3">
    <source>
        <dbReference type="EMBL" id="RGP67002.1"/>
    </source>
</evidence>
<feature type="compositionally biased region" description="Basic and acidic residues" evidence="2">
    <location>
        <begin position="236"/>
        <end position="247"/>
    </location>
</feature>
<evidence type="ECO:0000256" key="2">
    <source>
        <dbReference type="SAM" id="MobiDB-lite"/>
    </source>
</evidence>
<keyword evidence="1" id="KW-0175">Coiled coil</keyword>
<proteinExistence type="predicted"/>
<dbReference type="EMBL" id="PXOG01000212">
    <property type="protein sequence ID" value="RGP67002.1"/>
    <property type="molecule type" value="Genomic_DNA"/>
</dbReference>
<accession>A0A395S4G7</accession>
<protein>
    <submittedName>
        <fullName evidence="3">Uncharacterized protein</fullName>
    </submittedName>
</protein>
<dbReference type="Proteomes" id="UP000266234">
    <property type="component" value="Unassembled WGS sequence"/>
</dbReference>
<dbReference type="AlphaFoldDB" id="A0A395S4G7"/>
<reference evidence="3 4" key="1">
    <citation type="journal article" date="2018" name="PLoS Pathog.">
        <title>Evolution of structural diversity of trichothecenes, a family of toxins produced by plant pathogenic and entomopathogenic fungi.</title>
        <authorList>
            <person name="Proctor R.H."/>
            <person name="McCormick S.P."/>
            <person name="Kim H.S."/>
            <person name="Cardoza R.E."/>
            <person name="Stanley A.M."/>
            <person name="Lindo L."/>
            <person name="Kelly A."/>
            <person name="Brown D.W."/>
            <person name="Lee T."/>
            <person name="Vaughan M.M."/>
            <person name="Alexander N.J."/>
            <person name="Busman M."/>
            <person name="Gutierrez S."/>
        </authorList>
    </citation>
    <scope>NUCLEOTIDE SEQUENCE [LARGE SCALE GENOMIC DNA]</scope>
    <source>
        <strain evidence="3 4">NRRL 20695</strain>
    </source>
</reference>
<dbReference type="OrthoDB" id="5037593at2759"/>
<comment type="caution">
    <text evidence="3">The sequence shown here is derived from an EMBL/GenBank/DDBJ whole genome shotgun (WGS) entry which is preliminary data.</text>
</comment>
<name>A0A395S4G7_9HYPO</name>